<dbReference type="PANTHER" id="PTHR11895:SF73">
    <property type="entry name" value="AMIDASE FAMILY PROTEIN"/>
    <property type="match status" value="1"/>
</dbReference>
<feature type="region of interest" description="Disordered" evidence="1">
    <location>
        <begin position="60"/>
        <end position="83"/>
    </location>
</feature>
<protein>
    <recommendedName>
        <fullName evidence="4">Amidase domain-containing protein</fullName>
    </recommendedName>
</protein>
<gene>
    <name evidence="2" type="ORF">C1H46_001493</name>
</gene>
<dbReference type="STRING" id="106549.A0A540NP80"/>
<reference evidence="2 3" key="1">
    <citation type="journal article" date="2019" name="G3 (Bethesda)">
        <title>Sequencing of a Wild Apple (Malus baccata) Genome Unravels the Differences Between Cultivated and Wild Apple Species Regarding Disease Resistance and Cold Tolerance.</title>
        <authorList>
            <person name="Chen X."/>
        </authorList>
    </citation>
    <scope>NUCLEOTIDE SEQUENCE [LARGE SCALE GENOMIC DNA]</scope>
    <source>
        <strain evidence="3">cv. Shandingzi</strain>
        <tissue evidence="2">Leaves</tissue>
    </source>
</reference>
<sequence>MGNLVGMPVIVGPAGFTNISDPPCSNCLRKTAMTTGIYAPPHQVHIALALAMAYQSVTDHHKKRPPIDDLGPNDPISIPPKVA</sequence>
<organism evidence="2 3">
    <name type="scientific">Malus baccata</name>
    <name type="common">Siberian crab apple</name>
    <name type="synonym">Pyrus baccata</name>
    <dbReference type="NCBI Taxonomy" id="106549"/>
    <lineage>
        <taxon>Eukaryota</taxon>
        <taxon>Viridiplantae</taxon>
        <taxon>Streptophyta</taxon>
        <taxon>Embryophyta</taxon>
        <taxon>Tracheophyta</taxon>
        <taxon>Spermatophyta</taxon>
        <taxon>Magnoliopsida</taxon>
        <taxon>eudicotyledons</taxon>
        <taxon>Gunneridae</taxon>
        <taxon>Pentapetalae</taxon>
        <taxon>rosids</taxon>
        <taxon>fabids</taxon>
        <taxon>Rosales</taxon>
        <taxon>Rosaceae</taxon>
        <taxon>Amygdaloideae</taxon>
        <taxon>Maleae</taxon>
        <taxon>Malus</taxon>
    </lineage>
</organism>
<name>A0A540NP80_MALBA</name>
<evidence type="ECO:0008006" key="4">
    <source>
        <dbReference type="Google" id="ProtNLM"/>
    </source>
</evidence>
<dbReference type="AlphaFoldDB" id="A0A540NP80"/>
<dbReference type="PANTHER" id="PTHR11895">
    <property type="entry name" value="TRANSAMIDASE"/>
    <property type="match status" value="1"/>
</dbReference>
<proteinExistence type="predicted"/>
<dbReference type="InterPro" id="IPR000120">
    <property type="entry name" value="Amidase"/>
</dbReference>
<dbReference type="GO" id="GO:0050567">
    <property type="term" value="F:glutaminyl-tRNA synthase (glutamine-hydrolyzing) activity"/>
    <property type="evidence" value="ECO:0007669"/>
    <property type="project" value="TreeGrafter"/>
</dbReference>
<keyword evidence="3" id="KW-1185">Reference proteome</keyword>
<comment type="caution">
    <text evidence="2">The sequence shown here is derived from an EMBL/GenBank/DDBJ whole genome shotgun (WGS) entry which is preliminary data.</text>
</comment>
<accession>A0A540NP80</accession>
<evidence type="ECO:0000313" key="3">
    <source>
        <dbReference type="Proteomes" id="UP000315295"/>
    </source>
</evidence>
<evidence type="ECO:0000313" key="2">
    <source>
        <dbReference type="EMBL" id="TQE12847.1"/>
    </source>
</evidence>
<dbReference type="EMBL" id="VIEB01000015">
    <property type="protein sequence ID" value="TQE12847.1"/>
    <property type="molecule type" value="Genomic_DNA"/>
</dbReference>
<evidence type="ECO:0000256" key="1">
    <source>
        <dbReference type="SAM" id="MobiDB-lite"/>
    </source>
</evidence>
<dbReference type="Proteomes" id="UP000315295">
    <property type="component" value="Unassembled WGS sequence"/>
</dbReference>